<dbReference type="GO" id="GO:0006508">
    <property type="term" value="P:proteolysis"/>
    <property type="evidence" value="ECO:0007669"/>
    <property type="project" value="UniProtKB-KW"/>
</dbReference>
<dbReference type="OrthoDB" id="3507155at2"/>
<dbReference type="InterPro" id="IPR043504">
    <property type="entry name" value="Peptidase_S1_PA_chymotrypsin"/>
</dbReference>
<dbReference type="GO" id="GO:0008233">
    <property type="term" value="F:peptidase activity"/>
    <property type="evidence" value="ECO:0007669"/>
    <property type="project" value="UniProtKB-KW"/>
</dbReference>
<protein>
    <submittedName>
        <fullName evidence="2">Serine protease</fullName>
    </submittedName>
</protein>
<feature type="signal peptide" evidence="1">
    <location>
        <begin position="1"/>
        <end position="46"/>
    </location>
</feature>
<dbReference type="EMBL" id="MZMQ01000001">
    <property type="protein sequence ID" value="OQJ61857.1"/>
    <property type="molecule type" value="Genomic_DNA"/>
</dbReference>
<evidence type="ECO:0000313" key="2">
    <source>
        <dbReference type="EMBL" id="OQJ61857.1"/>
    </source>
</evidence>
<name>A0A225C4E5_9MICO</name>
<gene>
    <name evidence="2" type="ORF">B5P24_01835</name>
</gene>
<comment type="caution">
    <text evidence="2">The sequence shown here is derived from an EMBL/GenBank/DDBJ whole genome shotgun (WGS) entry which is preliminary data.</text>
</comment>
<keyword evidence="3" id="KW-1185">Reference proteome</keyword>
<organism evidence="2 3">
    <name type="scientific">Clavibacter tessellarius</name>
    <dbReference type="NCBI Taxonomy" id="31965"/>
    <lineage>
        <taxon>Bacteria</taxon>
        <taxon>Bacillati</taxon>
        <taxon>Actinomycetota</taxon>
        <taxon>Actinomycetes</taxon>
        <taxon>Micrococcales</taxon>
        <taxon>Microbacteriaceae</taxon>
        <taxon>Clavibacter</taxon>
    </lineage>
</organism>
<dbReference type="InterPro" id="IPR009003">
    <property type="entry name" value="Peptidase_S1_PA"/>
</dbReference>
<evidence type="ECO:0000313" key="3">
    <source>
        <dbReference type="Proteomes" id="UP000215316"/>
    </source>
</evidence>
<keyword evidence="1" id="KW-0732">Signal</keyword>
<feature type="chain" id="PRO_5013188989" evidence="1">
    <location>
        <begin position="47"/>
        <end position="330"/>
    </location>
</feature>
<reference evidence="2" key="1">
    <citation type="submission" date="2017-08" db="EMBL/GenBank/DDBJ databases">
        <title>Genomes of multiple Clavibacter strains from different subspecies.</title>
        <authorList>
            <person name="Yuan X.-K."/>
            <person name="Li X.-S."/>
            <person name="Nie J."/>
            <person name="De Boer S.H."/>
        </authorList>
    </citation>
    <scope>NUCLEOTIDE SEQUENCE [LARGE SCALE GENOMIC DNA]</scope>
    <source>
        <strain evidence="2">ATCC 33566</strain>
    </source>
</reference>
<accession>A0A225C4E5</accession>
<dbReference type="Proteomes" id="UP000215316">
    <property type="component" value="Unassembled WGS sequence"/>
</dbReference>
<proteinExistence type="predicted"/>
<sequence length="330" mass="31631">MRIRPRSTPAPTPSAAAGRSRHAFAALALAGGLAAAGLAVPSSASAASAASAAASTGASVVVPASVDRDAAAAHWTADARAAALAADAPSVAGSASASASATLSTSDDAGAAGSAPVPHPDQPFVGVLFYVSGGRNHACTASVVDTPDGDAIATAAHCLVDRRTGAATTLATFIPGAQGATAPHGIWPVRVAAVSSSWATTGRASDDAGFARVSGPAGVVLAAQVGAAEPVFGSPLVPATGQAPRLAILGYPTAGSTTATLEACAGRPQHDTGGQTSLPCALGKGAAGSPVITAAGDQLSVVARPSAGRGVLLATWGAEAQRAFSSLQGR</sequence>
<keyword evidence="2" id="KW-0378">Hydrolase</keyword>
<dbReference type="Gene3D" id="2.40.10.10">
    <property type="entry name" value="Trypsin-like serine proteases"/>
    <property type="match status" value="2"/>
</dbReference>
<dbReference type="AlphaFoldDB" id="A0A225C4E5"/>
<evidence type="ECO:0000256" key="1">
    <source>
        <dbReference type="SAM" id="SignalP"/>
    </source>
</evidence>
<dbReference type="RefSeq" id="WP_094126262.1">
    <property type="nucleotide sequence ID" value="NZ_CP040788.1"/>
</dbReference>
<dbReference type="SUPFAM" id="SSF50494">
    <property type="entry name" value="Trypsin-like serine proteases"/>
    <property type="match status" value="1"/>
</dbReference>
<keyword evidence="2" id="KW-0645">Protease</keyword>